<evidence type="ECO:0000313" key="1">
    <source>
        <dbReference type="EMBL" id="HER95254.1"/>
    </source>
</evidence>
<organism evidence="1">
    <name type="scientific">Rhodothermus marinus</name>
    <name type="common">Rhodothermus obamensis</name>
    <dbReference type="NCBI Taxonomy" id="29549"/>
    <lineage>
        <taxon>Bacteria</taxon>
        <taxon>Pseudomonadati</taxon>
        <taxon>Rhodothermota</taxon>
        <taxon>Rhodothermia</taxon>
        <taxon>Rhodothermales</taxon>
        <taxon>Rhodothermaceae</taxon>
        <taxon>Rhodothermus</taxon>
    </lineage>
</organism>
<dbReference type="EMBL" id="DSGB01000002">
    <property type="protein sequence ID" value="HER95254.1"/>
    <property type="molecule type" value="Genomic_DNA"/>
</dbReference>
<proteinExistence type="predicted"/>
<comment type="caution">
    <text evidence="1">The sequence shown here is derived from an EMBL/GenBank/DDBJ whole genome shotgun (WGS) entry which is preliminary data.</text>
</comment>
<reference evidence="1" key="1">
    <citation type="journal article" date="2020" name="mSystems">
        <title>Genome- and Community-Level Interaction Insights into Carbon Utilization and Element Cycling Functions of Hydrothermarchaeota in Hydrothermal Sediment.</title>
        <authorList>
            <person name="Zhou Z."/>
            <person name="Liu Y."/>
            <person name="Xu W."/>
            <person name="Pan J."/>
            <person name="Luo Z.H."/>
            <person name="Li M."/>
        </authorList>
    </citation>
    <scope>NUCLEOTIDE SEQUENCE [LARGE SCALE GENOMIC DNA]</scope>
    <source>
        <strain evidence="1">SpSt-143</strain>
    </source>
</reference>
<gene>
    <name evidence="1" type="ORF">ENO59_01840</name>
</gene>
<dbReference type="Pfam" id="PF08889">
    <property type="entry name" value="WbqC"/>
    <property type="match status" value="1"/>
</dbReference>
<dbReference type="AlphaFoldDB" id="A0A7V2AYZ7"/>
<accession>A0A7V2AYZ7</accession>
<protein>
    <recommendedName>
        <fullName evidence="2">WbqC-like family protein</fullName>
    </recommendedName>
</protein>
<name>A0A7V2AYZ7_RHOMR</name>
<dbReference type="InterPro" id="IPR014985">
    <property type="entry name" value="WbqC"/>
</dbReference>
<sequence length="226" mass="26289">MLAVVPPEYFPRLERIALALRAHRVVLADTFQYSRQSFHNRTRLRNPQGWQWLSVPLRAHQHGKPIYRVLLGQDPSWRRRHWRAFCYNYRTTPYFEFYEPRLERLFAHTWTHLGELASATFVLTLQLFEIQTPVVRASELADQPATVETIARLLAADTLLLPEATARIDRGAAACVYTLRFEEPIYRQNFPGFFPGMAALDLLFNLGPIEARTLLLQQSQIEAEQP</sequence>
<evidence type="ECO:0008006" key="2">
    <source>
        <dbReference type="Google" id="ProtNLM"/>
    </source>
</evidence>